<keyword evidence="4" id="KW-0804">Transcription</keyword>
<dbReference type="GO" id="GO:0006351">
    <property type="term" value="P:DNA-templated transcription"/>
    <property type="evidence" value="ECO:0007669"/>
    <property type="project" value="TreeGrafter"/>
</dbReference>
<dbReference type="Proteomes" id="UP000220394">
    <property type="component" value="Chromosome"/>
</dbReference>
<dbReference type="AlphaFoldDB" id="A0A291PJQ2"/>
<gene>
    <name evidence="6" type="ORF">CIW82_14055</name>
</gene>
<evidence type="ECO:0000256" key="2">
    <source>
        <dbReference type="ARBA" id="ARBA00023015"/>
    </source>
</evidence>
<dbReference type="Pfam" id="PF00126">
    <property type="entry name" value="HTH_1"/>
    <property type="match status" value="1"/>
</dbReference>
<evidence type="ECO:0000313" key="6">
    <source>
        <dbReference type="EMBL" id="ATJ91646.1"/>
    </source>
</evidence>
<reference evidence="6 7" key="1">
    <citation type="submission" date="2017-08" db="EMBL/GenBank/DDBJ databases">
        <title>Complete Genome Sequence of Acetobacter tropicalis Oregon-R-modENCODE STRAIN BDGP1, an acetic acid bacterium isolated from Drosophila melanogaster gut.</title>
        <authorList>
            <person name="Wan K.H."/>
            <person name="Yu C."/>
            <person name="Park S."/>
            <person name="Hammonds A.S."/>
            <person name="Booth B.W."/>
            <person name="Celniker S.E."/>
        </authorList>
    </citation>
    <scope>NUCLEOTIDE SEQUENCE [LARGE SCALE GENOMIC DNA]</scope>
    <source>
        <strain evidence="6 7">BDGP1</strain>
    </source>
</reference>
<dbReference type="RefSeq" id="WP_086897447.1">
    <property type="nucleotide sequence ID" value="NZ_CP022699.1"/>
</dbReference>
<dbReference type="CDD" id="cd08422">
    <property type="entry name" value="PBP2_CrgA_like"/>
    <property type="match status" value="1"/>
</dbReference>
<dbReference type="EMBL" id="CP022699">
    <property type="protein sequence ID" value="ATJ91646.1"/>
    <property type="molecule type" value="Genomic_DNA"/>
</dbReference>
<keyword evidence="2" id="KW-0805">Transcription regulation</keyword>
<evidence type="ECO:0000313" key="7">
    <source>
        <dbReference type="Proteomes" id="UP000220394"/>
    </source>
</evidence>
<organism evidence="6 7">
    <name type="scientific">Acetobacter tropicalis</name>
    <dbReference type="NCBI Taxonomy" id="104102"/>
    <lineage>
        <taxon>Bacteria</taxon>
        <taxon>Pseudomonadati</taxon>
        <taxon>Pseudomonadota</taxon>
        <taxon>Alphaproteobacteria</taxon>
        <taxon>Acetobacterales</taxon>
        <taxon>Acetobacteraceae</taxon>
        <taxon>Acetobacter</taxon>
    </lineage>
</organism>
<keyword evidence="3" id="KW-0238">DNA-binding</keyword>
<evidence type="ECO:0000259" key="5">
    <source>
        <dbReference type="PROSITE" id="PS50931"/>
    </source>
</evidence>
<evidence type="ECO:0000256" key="1">
    <source>
        <dbReference type="ARBA" id="ARBA00009437"/>
    </source>
</evidence>
<dbReference type="SUPFAM" id="SSF53850">
    <property type="entry name" value="Periplasmic binding protein-like II"/>
    <property type="match status" value="1"/>
</dbReference>
<name>A0A291PJQ2_9PROT</name>
<proteinExistence type="inferred from homology"/>
<dbReference type="Gene3D" id="3.40.190.290">
    <property type="match status" value="1"/>
</dbReference>
<comment type="similarity">
    <text evidence="1">Belongs to the LysR transcriptional regulatory family.</text>
</comment>
<dbReference type="Gene3D" id="1.10.10.10">
    <property type="entry name" value="Winged helix-like DNA-binding domain superfamily/Winged helix DNA-binding domain"/>
    <property type="match status" value="1"/>
</dbReference>
<dbReference type="KEGG" id="ato:CIW82_14055"/>
<dbReference type="GO" id="GO:0003700">
    <property type="term" value="F:DNA-binding transcription factor activity"/>
    <property type="evidence" value="ECO:0007669"/>
    <property type="project" value="InterPro"/>
</dbReference>
<dbReference type="InterPro" id="IPR000847">
    <property type="entry name" value="LysR_HTH_N"/>
</dbReference>
<dbReference type="GO" id="GO:0043565">
    <property type="term" value="F:sequence-specific DNA binding"/>
    <property type="evidence" value="ECO:0007669"/>
    <property type="project" value="TreeGrafter"/>
</dbReference>
<sequence length="307" mass="35017">MTQDIAEMRVFVAIVENLSLSEAARKLGLTPSAVSKSLSRLEARLGATLVHTSPRKIWITEIGAYYYEESKNILDDLCELDKKIRGYSSSSPGQTIKITSSIPFGRLLLSPLLAEFCRIHQHVNLDIYLDDTVVDLVEAQVDLAVRVGPLRDSTLIAQRLLDSPYIVVASPDYLHREGFPEKPTDLNNHDCIAYNFKRKTMSWPFQVEKKIYRFIPTSPRLRVNNGDSARQFALMGVGITRLARFHVDDEIREGKLVELLSEFRTEMAEQVNVVYHGKHRHNRNIKLLITFLKNSLNESSRHKQNTL</sequence>
<protein>
    <submittedName>
        <fullName evidence="6">LysR family transcriptional regulator</fullName>
    </submittedName>
</protein>
<dbReference type="InterPro" id="IPR005119">
    <property type="entry name" value="LysR_subst-bd"/>
</dbReference>
<dbReference type="SUPFAM" id="SSF46785">
    <property type="entry name" value="Winged helix' DNA-binding domain"/>
    <property type="match status" value="1"/>
</dbReference>
<dbReference type="InterPro" id="IPR036388">
    <property type="entry name" value="WH-like_DNA-bd_sf"/>
</dbReference>
<dbReference type="InterPro" id="IPR058163">
    <property type="entry name" value="LysR-type_TF_proteobact-type"/>
</dbReference>
<accession>A0A291PJQ2</accession>
<dbReference type="PROSITE" id="PS50931">
    <property type="entry name" value="HTH_LYSR"/>
    <property type="match status" value="1"/>
</dbReference>
<feature type="domain" description="HTH lysR-type" evidence="5">
    <location>
        <begin position="1"/>
        <end position="60"/>
    </location>
</feature>
<evidence type="ECO:0000256" key="4">
    <source>
        <dbReference type="ARBA" id="ARBA00023163"/>
    </source>
</evidence>
<dbReference type="PANTHER" id="PTHR30537">
    <property type="entry name" value="HTH-TYPE TRANSCRIPTIONAL REGULATOR"/>
    <property type="match status" value="1"/>
</dbReference>
<evidence type="ECO:0000256" key="3">
    <source>
        <dbReference type="ARBA" id="ARBA00023125"/>
    </source>
</evidence>
<dbReference type="PANTHER" id="PTHR30537:SF71">
    <property type="entry name" value="TRANSCRIPTIONAL REGULATORY PROTEIN"/>
    <property type="match status" value="1"/>
</dbReference>
<dbReference type="Pfam" id="PF03466">
    <property type="entry name" value="LysR_substrate"/>
    <property type="match status" value="1"/>
</dbReference>
<dbReference type="InterPro" id="IPR036390">
    <property type="entry name" value="WH_DNA-bd_sf"/>
</dbReference>